<name>A0A1M7Y5Z0_9BACT</name>
<gene>
    <name evidence="1" type="ORF">SAMN02745220_02043</name>
</gene>
<sequence>MRKMRSDRGAFYRRWPLFIVFAVLMAAFTLVVVEAESDIILTVVGPRNTPSISYTGLRIKALPQNSFSTFDQWDRKHRRYTGVGVLTLLEDIGYASDSSQVEVISRNNHRVSIDLSDIRRYGHIFSYRMDDSDYADIPEDNKGPVAIAVKTDNLGERERQRISDQVVWWIEKIIVR</sequence>
<accession>A0A1M7Y5Z0</accession>
<dbReference type="InterPro" id="IPR036374">
    <property type="entry name" value="OxRdtase_Mopterin-bd_sf"/>
</dbReference>
<protein>
    <recommendedName>
        <fullName evidence="3">Oxidoreductase molybdopterin binding domain-containing protein</fullName>
    </recommendedName>
</protein>
<dbReference type="RefSeq" id="WP_073613340.1">
    <property type="nucleotide sequence ID" value="NZ_FRFE01000008.1"/>
</dbReference>
<evidence type="ECO:0000313" key="1">
    <source>
        <dbReference type="EMBL" id="SHO47913.1"/>
    </source>
</evidence>
<dbReference type="AlphaFoldDB" id="A0A1M7Y5Z0"/>
<dbReference type="OrthoDB" id="9798763at2"/>
<proteinExistence type="predicted"/>
<reference evidence="1 2" key="1">
    <citation type="submission" date="2016-12" db="EMBL/GenBank/DDBJ databases">
        <authorList>
            <person name="Song W.-J."/>
            <person name="Kurnit D.M."/>
        </authorList>
    </citation>
    <scope>NUCLEOTIDE SEQUENCE [LARGE SCALE GENOMIC DNA]</scope>
    <source>
        <strain evidence="1 2">DSM 18488</strain>
    </source>
</reference>
<evidence type="ECO:0008006" key="3">
    <source>
        <dbReference type="Google" id="ProtNLM"/>
    </source>
</evidence>
<dbReference type="SUPFAM" id="SSF56524">
    <property type="entry name" value="Oxidoreductase molybdopterin-binding domain"/>
    <property type="match status" value="1"/>
</dbReference>
<dbReference type="Proteomes" id="UP000184603">
    <property type="component" value="Unassembled WGS sequence"/>
</dbReference>
<organism evidence="1 2">
    <name type="scientific">Desulfopila aestuarii DSM 18488</name>
    <dbReference type="NCBI Taxonomy" id="1121416"/>
    <lineage>
        <taxon>Bacteria</taxon>
        <taxon>Pseudomonadati</taxon>
        <taxon>Thermodesulfobacteriota</taxon>
        <taxon>Desulfobulbia</taxon>
        <taxon>Desulfobulbales</taxon>
        <taxon>Desulfocapsaceae</taxon>
        <taxon>Desulfopila</taxon>
    </lineage>
</organism>
<dbReference type="EMBL" id="FRFE01000008">
    <property type="protein sequence ID" value="SHO47913.1"/>
    <property type="molecule type" value="Genomic_DNA"/>
</dbReference>
<evidence type="ECO:0000313" key="2">
    <source>
        <dbReference type="Proteomes" id="UP000184603"/>
    </source>
</evidence>
<keyword evidence="2" id="KW-1185">Reference proteome</keyword>